<dbReference type="Proteomes" id="UP000515150">
    <property type="component" value="Chromosome 9"/>
</dbReference>
<evidence type="ECO:0000313" key="2">
    <source>
        <dbReference type="Proteomes" id="UP000515150"/>
    </source>
</evidence>
<dbReference type="RefSeq" id="XP_029019705.1">
    <property type="nucleotide sequence ID" value="XM_029163872.2"/>
</dbReference>
<evidence type="ECO:0000256" key="1">
    <source>
        <dbReference type="SAM" id="Phobius"/>
    </source>
</evidence>
<feature type="transmembrane region" description="Helical" evidence="1">
    <location>
        <begin position="6"/>
        <end position="26"/>
    </location>
</feature>
<dbReference type="PANTHER" id="PTHR43841:SF3">
    <property type="entry name" value="(3R)-HYDROXYACYL-ACP DEHYDRATASE SUBUNIT HADB"/>
    <property type="match status" value="1"/>
</dbReference>
<keyword evidence="1" id="KW-0812">Transmembrane</keyword>
<dbReference type="AlphaFoldDB" id="A0A6P7NNU5"/>
<gene>
    <name evidence="3" type="primary">si:ch211-12e13.1</name>
</gene>
<keyword evidence="1" id="KW-0472">Membrane</keyword>
<protein>
    <submittedName>
        <fullName evidence="3">Uncharacterized protein si:ch211-12e13.1 isoform X1</fullName>
    </submittedName>
</protein>
<name>A0A6P7NNU5_BETSP</name>
<dbReference type="Gene3D" id="3.10.129.10">
    <property type="entry name" value="Hotdog Thioesterase"/>
    <property type="match status" value="1"/>
</dbReference>
<reference evidence="3" key="1">
    <citation type="submission" date="2025-08" db="UniProtKB">
        <authorList>
            <consortium name="RefSeq"/>
        </authorList>
    </citation>
    <scope>IDENTIFICATION</scope>
</reference>
<dbReference type="OrthoDB" id="533830at2759"/>
<dbReference type="GeneID" id="114863054"/>
<sequence length="354" mass="39835">MGSAQSYIVASLSVCSVYLGYVHIYCSYKSLKTNILNEDNLPSFLYLYIKYWTKARTRRTFDVCATGEAAVYTVLKCRLDTHVLRSFCRAAGYGWDYPDAEFRDIPLSFPEFLCGRLLLMVLTDTRFRLSPAGLVRVRQSLKTLEPVDELRKGPFTLQVRVLEYRHVDTGVEVDISLTATSHTGRPVWESILTLLSKHRLHQDSRYFPKTGNDNNHESGQPDEPLPEAVKQVAVSVPLSPTLQSLWSCSDCFPHRLLSLTPRLFGCGSHVIPGLWTLSVCLAEIEKHKGVEVIAAPVSVTARFEEPLLVTGKVMIKFWEMDKGRDQSSSRGVEFLMERDGGRNAVVGRVLKSSL</sequence>
<keyword evidence="2" id="KW-1185">Reference proteome</keyword>
<proteinExistence type="predicted"/>
<evidence type="ECO:0000313" key="3">
    <source>
        <dbReference type="RefSeq" id="XP_029019705.1"/>
    </source>
</evidence>
<dbReference type="InParanoid" id="A0A6P7NNU5"/>
<accession>A0A6P7NNU5</accession>
<keyword evidence="1" id="KW-1133">Transmembrane helix</keyword>
<dbReference type="PANTHER" id="PTHR43841">
    <property type="entry name" value="3-HYDROXYACYL-THIOESTER DEHYDRATASE HTDX-RELATED"/>
    <property type="match status" value="1"/>
</dbReference>
<dbReference type="KEGG" id="bspl:114863054"/>
<organism evidence="2 3">
    <name type="scientific">Betta splendens</name>
    <name type="common">Siamese fighting fish</name>
    <dbReference type="NCBI Taxonomy" id="158456"/>
    <lineage>
        <taxon>Eukaryota</taxon>
        <taxon>Metazoa</taxon>
        <taxon>Chordata</taxon>
        <taxon>Craniata</taxon>
        <taxon>Vertebrata</taxon>
        <taxon>Euteleostomi</taxon>
        <taxon>Actinopterygii</taxon>
        <taxon>Neopterygii</taxon>
        <taxon>Teleostei</taxon>
        <taxon>Neoteleostei</taxon>
        <taxon>Acanthomorphata</taxon>
        <taxon>Anabantaria</taxon>
        <taxon>Anabantiformes</taxon>
        <taxon>Anabantoidei</taxon>
        <taxon>Osphronemidae</taxon>
        <taxon>Betta</taxon>
    </lineage>
</organism>